<reference evidence="2" key="1">
    <citation type="submission" date="2019-08" db="EMBL/GenBank/DDBJ databases">
        <title>The genome of the North American firefly Photinus pyralis.</title>
        <authorList>
            <consortium name="Photinus pyralis genome working group"/>
            <person name="Fallon T.R."/>
            <person name="Sander Lower S.E."/>
            <person name="Weng J.-K."/>
        </authorList>
    </citation>
    <scope>NUCLEOTIDE SEQUENCE</scope>
    <source>
        <strain evidence="2">TRF0915ILg1</strain>
        <tissue evidence="2">Whole body</tissue>
    </source>
</reference>
<keyword evidence="3" id="KW-1185">Reference proteome</keyword>
<feature type="domain" description="DUF5641" evidence="1">
    <location>
        <begin position="29"/>
        <end position="90"/>
    </location>
</feature>
<dbReference type="Pfam" id="PF18701">
    <property type="entry name" value="DUF5641"/>
    <property type="match status" value="1"/>
</dbReference>
<organism evidence="2 3">
    <name type="scientific">Ignelater luminosus</name>
    <name type="common">Cucubano</name>
    <name type="synonym">Pyrophorus luminosus</name>
    <dbReference type="NCBI Taxonomy" id="2038154"/>
    <lineage>
        <taxon>Eukaryota</taxon>
        <taxon>Metazoa</taxon>
        <taxon>Ecdysozoa</taxon>
        <taxon>Arthropoda</taxon>
        <taxon>Hexapoda</taxon>
        <taxon>Insecta</taxon>
        <taxon>Pterygota</taxon>
        <taxon>Neoptera</taxon>
        <taxon>Endopterygota</taxon>
        <taxon>Coleoptera</taxon>
        <taxon>Polyphaga</taxon>
        <taxon>Elateriformia</taxon>
        <taxon>Elateroidea</taxon>
        <taxon>Elateridae</taxon>
        <taxon>Agrypninae</taxon>
        <taxon>Pyrophorini</taxon>
        <taxon>Ignelater</taxon>
    </lineage>
</organism>
<evidence type="ECO:0000259" key="1">
    <source>
        <dbReference type="Pfam" id="PF18701"/>
    </source>
</evidence>
<gene>
    <name evidence="2" type="ORF">ILUMI_06181</name>
</gene>
<dbReference type="InterPro" id="IPR040676">
    <property type="entry name" value="DUF5641"/>
</dbReference>
<sequence length="133" mass="15222">MFLRDREYSGIPEFRNEYHGQLRLYGEKRSDREIVAGEIVPVSNDCQMRLDWPINRVIELFPRKDGKTRLVRVAVGKAQVPRPIQRLCPMECSEVPTRSECECDLKVCPAMDTTTTTDILTKSVTYSSSPKGN</sequence>
<protein>
    <recommendedName>
        <fullName evidence="1">DUF5641 domain-containing protein</fullName>
    </recommendedName>
</protein>
<accession>A0A8K0DAU0</accession>
<dbReference type="EMBL" id="VTPC01002466">
    <property type="protein sequence ID" value="KAF2900006.1"/>
    <property type="molecule type" value="Genomic_DNA"/>
</dbReference>
<evidence type="ECO:0000313" key="2">
    <source>
        <dbReference type="EMBL" id="KAF2900006.1"/>
    </source>
</evidence>
<name>A0A8K0DAU0_IGNLU</name>
<dbReference type="OrthoDB" id="6436901at2759"/>
<evidence type="ECO:0000313" key="3">
    <source>
        <dbReference type="Proteomes" id="UP000801492"/>
    </source>
</evidence>
<comment type="caution">
    <text evidence="2">The sequence shown here is derived from an EMBL/GenBank/DDBJ whole genome shotgun (WGS) entry which is preliminary data.</text>
</comment>
<dbReference type="Proteomes" id="UP000801492">
    <property type="component" value="Unassembled WGS sequence"/>
</dbReference>
<dbReference type="AlphaFoldDB" id="A0A8K0DAU0"/>
<proteinExistence type="predicted"/>